<evidence type="ECO:0000259" key="1">
    <source>
        <dbReference type="Pfam" id="PF13843"/>
    </source>
</evidence>
<dbReference type="OrthoDB" id="6615256at2759"/>
<feature type="domain" description="PiggyBac transposable element-derived protein" evidence="1">
    <location>
        <begin position="219"/>
        <end position="260"/>
    </location>
</feature>
<organism evidence="2 3">
    <name type="scientific">Sipha flava</name>
    <name type="common">yellow sugarcane aphid</name>
    <dbReference type="NCBI Taxonomy" id="143950"/>
    <lineage>
        <taxon>Eukaryota</taxon>
        <taxon>Metazoa</taxon>
        <taxon>Ecdysozoa</taxon>
        <taxon>Arthropoda</taxon>
        <taxon>Hexapoda</taxon>
        <taxon>Insecta</taxon>
        <taxon>Pterygota</taxon>
        <taxon>Neoptera</taxon>
        <taxon>Paraneoptera</taxon>
        <taxon>Hemiptera</taxon>
        <taxon>Sternorrhyncha</taxon>
        <taxon>Aphidomorpha</taxon>
        <taxon>Aphidoidea</taxon>
        <taxon>Aphididae</taxon>
        <taxon>Sipha</taxon>
    </lineage>
</organism>
<keyword evidence="2" id="KW-1185">Reference proteome</keyword>
<dbReference type="GeneID" id="112681354"/>
<dbReference type="AlphaFoldDB" id="A0A8B8F9V5"/>
<dbReference type="RefSeq" id="XP_025407401.1">
    <property type="nucleotide sequence ID" value="XM_025551616.1"/>
</dbReference>
<dbReference type="PANTHER" id="PTHR46599">
    <property type="entry name" value="PIGGYBAC TRANSPOSABLE ELEMENT-DERIVED PROTEIN 4"/>
    <property type="match status" value="1"/>
</dbReference>
<dbReference type="InterPro" id="IPR029526">
    <property type="entry name" value="PGBD"/>
</dbReference>
<feature type="domain" description="PiggyBac transposable element-derived protein" evidence="1">
    <location>
        <begin position="60"/>
        <end position="208"/>
    </location>
</feature>
<reference evidence="3" key="1">
    <citation type="submission" date="2025-08" db="UniProtKB">
        <authorList>
            <consortium name="RefSeq"/>
        </authorList>
    </citation>
    <scope>IDENTIFICATION</scope>
    <source>
        <tissue evidence="3">Whole body</tissue>
    </source>
</reference>
<evidence type="ECO:0000313" key="2">
    <source>
        <dbReference type="Proteomes" id="UP000694846"/>
    </source>
</evidence>
<dbReference type="Proteomes" id="UP000694846">
    <property type="component" value="Unplaced"/>
</dbReference>
<proteinExistence type="predicted"/>
<protein>
    <submittedName>
        <fullName evidence="3">PiggyBac transposable element-derived protein 1-like</fullName>
    </submittedName>
</protein>
<sequence>MLVGASGPDETEEWISAASGETIASDSYAEIKINISIGKALSVINPNDEPFGINPDNGSPYDFFLFVDDDVLILLVIETNRYGNSLYASAQQPKSRLKEWVETDIVEMRTFLGIIIWMGLIPQPSITSYWSKNDIYKSNIPNFMKRNRFELLLRSFHCCNNNECLRGDRIFKIRGLVDMLEYKFKNCNVPGENLCVDESIISFVGHFKIYAGQESVPGMGLSTKIVMELSEDYLDMGRTIFNDNWYTSISLANELLSRSTNSNFGQSIGLHTEYDN</sequence>
<gene>
    <name evidence="3" type="primary">LOC112681354</name>
</gene>
<evidence type="ECO:0000313" key="3">
    <source>
        <dbReference type="RefSeq" id="XP_025407401.1"/>
    </source>
</evidence>
<dbReference type="PANTHER" id="PTHR46599:SF3">
    <property type="entry name" value="PIGGYBAC TRANSPOSABLE ELEMENT-DERIVED PROTEIN 4"/>
    <property type="match status" value="1"/>
</dbReference>
<name>A0A8B8F9V5_9HEMI</name>
<dbReference type="Pfam" id="PF13843">
    <property type="entry name" value="DDE_Tnp_1_7"/>
    <property type="match status" value="2"/>
</dbReference>
<accession>A0A8B8F9V5</accession>